<accession>A0A0F8XWS6</accession>
<reference evidence="1" key="1">
    <citation type="journal article" date="2015" name="Nature">
        <title>Complex archaea that bridge the gap between prokaryotes and eukaryotes.</title>
        <authorList>
            <person name="Spang A."/>
            <person name="Saw J.H."/>
            <person name="Jorgensen S.L."/>
            <person name="Zaremba-Niedzwiedzka K."/>
            <person name="Martijn J."/>
            <person name="Lind A.E."/>
            <person name="van Eijk R."/>
            <person name="Schleper C."/>
            <person name="Guy L."/>
            <person name="Ettema T.J."/>
        </authorList>
    </citation>
    <scope>NUCLEOTIDE SEQUENCE</scope>
</reference>
<evidence type="ECO:0000313" key="1">
    <source>
        <dbReference type="EMBL" id="KKK40641.1"/>
    </source>
</evidence>
<protein>
    <submittedName>
        <fullName evidence="1">Uncharacterized protein</fullName>
    </submittedName>
</protein>
<proteinExistence type="predicted"/>
<feature type="non-terminal residue" evidence="1">
    <location>
        <position position="28"/>
    </location>
</feature>
<gene>
    <name evidence="1" type="ORF">LCGC14_3018670</name>
</gene>
<dbReference type="EMBL" id="LAZR01070460">
    <property type="protein sequence ID" value="KKK40641.1"/>
    <property type="molecule type" value="Genomic_DNA"/>
</dbReference>
<organism evidence="1">
    <name type="scientific">marine sediment metagenome</name>
    <dbReference type="NCBI Taxonomy" id="412755"/>
    <lineage>
        <taxon>unclassified sequences</taxon>
        <taxon>metagenomes</taxon>
        <taxon>ecological metagenomes</taxon>
    </lineage>
</organism>
<name>A0A0F8XWS6_9ZZZZ</name>
<sequence>MSFIYFEVIEVKRYMKNIKGKPTVNKLL</sequence>
<dbReference type="AlphaFoldDB" id="A0A0F8XWS6"/>
<comment type="caution">
    <text evidence="1">The sequence shown here is derived from an EMBL/GenBank/DDBJ whole genome shotgun (WGS) entry which is preliminary data.</text>
</comment>